<keyword evidence="3" id="KW-1185">Reference proteome</keyword>
<accession>A0A397SY79</accession>
<evidence type="ECO:0000256" key="1">
    <source>
        <dbReference type="SAM" id="MobiDB-lite"/>
    </source>
</evidence>
<feature type="compositionally biased region" description="Basic and acidic residues" evidence="1">
    <location>
        <begin position="1"/>
        <end position="11"/>
    </location>
</feature>
<organism evidence="2 3">
    <name type="scientific">Glomus cerebriforme</name>
    <dbReference type="NCBI Taxonomy" id="658196"/>
    <lineage>
        <taxon>Eukaryota</taxon>
        <taxon>Fungi</taxon>
        <taxon>Fungi incertae sedis</taxon>
        <taxon>Mucoromycota</taxon>
        <taxon>Glomeromycotina</taxon>
        <taxon>Glomeromycetes</taxon>
        <taxon>Glomerales</taxon>
        <taxon>Glomeraceae</taxon>
        <taxon>Glomus</taxon>
    </lineage>
</organism>
<sequence length="76" mass="8696">MEILHADKTFNKNDNNNDMDHNKKSGNNSIEIRYKAEVDKILDKNHLSLTPKVLDSSLDLKVSIKKEDIPFDKITG</sequence>
<protein>
    <submittedName>
        <fullName evidence="2">Uncharacterized protein</fullName>
    </submittedName>
</protein>
<evidence type="ECO:0000313" key="3">
    <source>
        <dbReference type="Proteomes" id="UP000265703"/>
    </source>
</evidence>
<feature type="region of interest" description="Disordered" evidence="1">
    <location>
        <begin position="1"/>
        <end position="27"/>
    </location>
</feature>
<dbReference type="EMBL" id="QKYT01000166">
    <property type="protein sequence ID" value="RIA90933.1"/>
    <property type="molecule type" value="Genomic_DNA"/>
</dbReference>
<proteinExistence type="predicted"/>
<dbReference type="Proteomes" id="UP000265703">
    <property type="component" value="Unassembled WGS sequence"/>
</dbReference>
<reference evidence="2 3" key="1">
    <citation type="submission" date="2018-06" db="EMBL/GenBank/DDBJ databases">
        <title>Comparative genomics reveals the genomic features of Rhizophagus irregularis, R. cerebriforme, R. diaphanum and Gigaspora rosea, and their symbiotic lifestyle signature.</title>
        <authorList>
            <person name="Morin E."/>
            <person name="San Clemente H."/>
            <person name="Chen E.C.H."/>
            <person name="De La Providencia I."/>
            <person name="Hainaut M."/>
            <person name="Kuo A."/>
            <person name="Kohler A."/>
            <person name="Murat C."/>
            <person name="Tang N."/>
            <person name="Roy S."/>
            <person name="Loubradou J."/>
            <person name="Henrissat B."/>
            <person name="Grigoriev I.V."/>
            <person name="Corradi N."/>
            <person name="Roux C."/>
            <person name="Martin F.M."/>
        </authorList>
    </citation>
    <scope>NUCLEOTIDE SEQUENCE [LARGE SCALE GENOMIC DNA]</scope>
    <source>
        <strain evidence="2 3">DAOM 227022</strain>
    </source>
</reference>
<dbReference type="AlphaFoldDB" id="A0A397SY79"/>
<evidence type="ECO:0000313" key="2">
    <source>
        <dbReference type="EMBL" id="RIA90933.1"/>
    </source>
</evidence>
<dbReference type="OrthoDB" id="2422868at2759"/>
<comment type="caution">
    <text evidence="2">The sequence shown here is derived from an EMBL/GenBank/DDBJ whole genome shotgun (WGS) entry which is preliminary data.</text>
</comment>
<name>A0A397SY79_9GLOM</name>
<gene>
    <name evidence="2" type="ORF">C1645_822688</name>
</gene>